<protein>
    <submittedName>
        <fullName evidence="2">Uncharacterized protein</fullName>
    </submittedName>
</protein>
<evidence type="ECO:0000313" key="3">
    <source>
        <dbReference type="Proteomes" id="UP000245474"/>
    </source>
</evidence>
<name>A0A2U2N1H2_9GAMM</name>
<feature type="region of interest" description="Disordered" evidence="1">
    <location>
        <begin position="58"/>
        <end position="80"/>
    </location>
</feature>
<evidence type="ECO:0000313" key="2">
    <source>
        <dbReference type="EMBL" id="PWG62824.1"/>
    </source>
</evidence>
<sequence>MSTQTAELYVPGPLHPDLFDGETPLMVPLQEAPRLYRVEVGFIVTSRESVRLDVAATSEEEASRLALEQAEDEAAQDEDDFDVEDVEALDADPSDKQLQAWIARREVRQ</sequence>
<accession>A0A2U2N1H2</accession>
<comment type="caution">
    <text evidence="2">The sequence shown here is derived from an EMBL/GenBank/DDBJ whole genome shotgun (WGS) entry which is preliminary data.</text>
</comment>
<proteinExistence type="predicted"/>
<feature type="compositionally biased region" description="Acidic residues" evidence="1">
    <location>
        <begin position="69"/>
        <end position="80"/>
    </location>
</feature>
<dbReference type="RefSeq" id="WP_109678803.1">
    <property type="nucleotide sequence ID" value="NZ_CP086615.1"/>
</dbReference>
<gene>
    <name evidence="2" type="ORF">DEM34_10680</name>
</gene>
<reference evidence="2 3" key="1">
    <citation type="submission" date="2018-05" db="EMBL/GenBank/DDBJ databases">
        <title>Spiribacter halobius sp. nov., a moderately halophilic bacterium isolated from marine solar saltern.</title>
        <authorList>
            <person name="Zheng W.-S."/>
            <person name="Lu D.-C."/>
            <person name="Du Z.-J."/>
        </authorList>
    </citation>
    <scope>NUCLEOTIDE SEQUENCE [LARGE SCALE GENOMIC DNA]</scope>
    <source>
        <strain evidence="2 3">E85</strain>
    </source>
</reference>
<dbReference type="EMBL" id="QFFI01000015">
    <property type="protein sequence ID" value="PWG62824.1"/>
    <property type="molecule type" value="Genomic_DNA"/>
</dbReference>
<evidence type="ECO:0000256" key="1">
    <source>
        <dbReference type="SAM" id="MobiDB-lite"/>
    </source>
</evidence>
<dbReference type="Proteomes" id="UP000245474">
    <property type="component" value="Unassembled WGS sequence"/>
</dbReference>
<dbReference type="OrthoDB" id="7069405at2"/>
<dbReference type="AlphaFoldDB" id="A0A2U2N1H2"/>
<organism evidence="2 3">
    <name type="scientific">Sediminicurvatus halobius</name>
    <dbReference type="NCBI Taxonomy" id="2182432"/>
    <lineage>
        <taxon>Bacteria</taxon>
        <taxon>Pseudomonadati</taxon>
        <taxon>Pseudomonadota</taxon>
        <taxon>Gammaproteobacteria</taxon>
        <taxon>Chromatiales</taxon>
        <taxon>Ectothiorhodospiraceae</taxon>
        <taxon>Sediminicurvatus</taxon>
    </lineage>
</organism>
<keyword evidence="3" id="KW-1185">Reference proteome</keyword>